<reference evidence="6 7" key="1">
    <citation type="submission" date="2020-03" db="EMBL/GenBank/DDBJ databases">
        <title>Two novel Motilibacter sp.</title>
        <authorList>
            <person name="Liu S."/>
        </authorList>
    </citation>
    <scope>NUCLEOTIDE SEQUENCE [LARGE SCALE GENOMIC DNA]</scope>
    <source>
        <strain evidence="6 7">E257</strain>
    </source>
</reference>
<dbReference type="InterPro" id="IPR001633">
    <property type="entry name" value="EAL_dom"/>
</dbReference>
<feature type="transmembrane region" description="Helical" evidence="1">
    <location>
        <begin position="150"/>
        <end position="170"/>
    </location>
</feature>
<dbReference type="Pfam" id="PF00563">
    <property type="entry name" value="EAL"/>
    <property type="match status" value="1"/>
</dbReference>
<keyword evidence="1" id="KW-0812">Transmembrane</keyword>
<evidence type="ECO:0000256" key="1">
    <source>
        <dbReference type="SAM" id="Phobius"/>
    </source>
</evidence>
<dbReference type="NCBIfam" id="TIGR00254">
    <property type="entry name" value="GGDEF"/>
    <property type="match status" value="1"/>
</dbReference>
<protein>
    <submittedName>
        <fullName evidence="6">EAL domain-containing protein</fullName>
    </submittedName>
</protein>
<feature type="transmembrane region" description="Helical" evidence="1">
    <location>
        <begin position="21"/>
        <end position="40"/>
    </location>
</feature>
<feature type="domain" description="PAS" evidence="2">
    <location>
        <begin position="183"/>
        <end position="257"/>
    </location>
</feature>
<dbReference type="InterPro" id="IPR000160">
    <property type="entry name" value="GGDEF_dom"/>
</dbReference>
<feature type="transmembrane region" description="Helical" evidence="1">
    <location>
        <begin position="46"/>
        <end position="67"/>
    </location>
</feature>
<dbReference type="RefSeq" id="WP_166279275.1">
    <property type="nucleotide sequence ID" value="NZ_JAANNP010000002.1"/>
</dbReference>
<keyword evidence="7" id="KW-1185">Reference proteome</keyword>
<organism evidence="6 7">
    <name type="scientific">Motilibacter deserti</name>
    <dbReference type="NCBI Taxonomy" id="2714956"/>
    <lineage>
        <taxon>Bacteria</taxon>
        <taxon>Bacillati</taxon>
        <taxon>Actinomycetota</taxon>
        <taxon>Actinomycetes</taxon>
        <taxon>Motilibacterales</taxon>
        <taxon>Motilibacteraceae</taxon>
        <taxon>Motilibacter</taxon>
    </lineage>
</organism>
<dbReference type="InterPro" id="IPR052155">
    <property type="entry name" value="Biofilm_reg_signaling"/>
</dbReference>
<dbReference type="Gene3D" id="3.30.70.270">
    <property type="match status" value="1"/>
</dbReference>
<dbReference type="InterPro" id="IPR043128">
    <property type="entry name" value="Rev_trsase/Diguanyl_cyclase"/>
</dbReference>
<dbReference type="CDD" id="cd01949">
    <property type="entry name" value="GGDEF"/>
    <property type="match status" value="1"/>
</dbReference>
<dbReference type="InterPro" id="IPR035919">
    <property type="entry name" value="EAL_sf"/>
</dbReference>
<feature type="domain" description="PAC" evidence="3">
    <location>
        <begin position="259"/>
        <end position="312"/>
    </location>
</feature>
<evidence type="ECO:0000259" key="2">
    <source>
        <dbReference type="PROSITE" id="PS50112"/>
    </source>
</evidence>
<dbReference type="InterPro" id="IPR000014">
    <property type="entry name" value="PAS"/>
</dbReference>
<dbReference type="Proteomes" id="UP000800981">
    <property type="component" value="Unassembled WGS sequence"/>
</dbReference>
<feature type="domain" description="EAL" evidence="4">
    <location>
        <begin position="488"/>
        <end position="742"/>
    </location>
</feature>
<dbReference type="InterPro" id="IPR029787">
    <property type="entry name" value="Nucleotide_cyclase"/>
</dbReference>
<keyword evidence="1" id="KW-0472">Membrane</keyword>
<dbReference type="EMBL" id="JAANNP010000002">
    <property type="protein sequence ID" value="NHC13206.1"/>
    <property type="molecule type" value="Genomic_DNA"/>
</dbReference>
<dbReference type="CDD" id="cd01948">
    <property type="entry name" value="EAL"/>
    <property type="match status" value="1"/>
</dbReference>
<dbReference type="InterPro" id="IPR013656">
    <property type="entry name" value="PAS_4"/>
</dbReference>
<dbReference type="SUPFAM" id="SSF55073">
    <property type="entry name" value="Nucleotide cyclase"/>
    <property type="match status" value="1"/>
</dbReference>
<dbReference type="PANTHER" id="PTHR44757">
    <property type="entry name" value="DIGUANYLATE CYCLASE DGCP"/>
    <property type="match status" value="1"/>
</dbReference>
<dbReference type="PROSITE" id="PS50112">
    <property type="entry name" value="PAS"/>
    <property type="match status" value="1"/>
</dbReference>
<evidence type="ECO:0000313" key="6">
    <source>
        <dbReference type="EMBL" id="NHC13206.1"/>
    </source>
</evidence>
<dbReference type="SUPFAM" id="SSF55785">
    <property type="entry name" value="PYP-like sensor domain (PAS domain)"/>
    <property type="match status" value="1"/>
</dbReference>
<dbReference type="Gene3D" id="3.30.450.20">
    <property type="entry name" value="PAS domain"/>
    <property type="match status" value="1"/>
</dbReference>
<proteinExistence type="predicted"/>
<feature type="transmembrane region" description="Helical" evidence="1">
    <location>
        <begin position="120"/>
        <end position="138"/>
    </location>
</feature>
<name>A0ABX0GSW8_9ACTN</name>
<feature type="transmembrane region" description="Helical" evidence="1">
    <location>
        <begin position="74"/>
        <end position="91"/>
    </location>
</feature>
<dbReference type="SMART" id="SM00052">
    <property type="entry name" value="EAL"/>
    <property type="match status" value="1"/>
</dbReference>
<accession>A0ABX0GSW8</accession>
<dbReference type="SMART" id="SM00267">
    <property type="entry name" value="GGDEF"/>
    <property type="match status" value="1"/>
</dbReference>
<dbReference type="PROSITE" id="PS50887">
    <property type="entry name" value="GGDEF"/>
    <property type="match status" value="1"/>
</dbReference>
<dbReference type="SMART" id="SM00091">
    <property type="entry name" value="PAS"/>
    <property type="match status" value="1"/>
</dbReference>
<dbReference type="PANTHER" id="PTHR44757:SF2">
    <property type="entry name" value="BIOFILM ARCHITECTURE MAINTENANCE PROTEIN MBAA"/>
    <property type="match status" value="1"/>
</dbReference>
<evidence type="ECO:0000259" key="5">
    <source>
        <dbReference type="PROSITE" id="PS50887"/>
    </source>
</evidence>
<dbReference type="CDD" id="cd00130">
    <property type="entry name" value="PAS"/>
    <property type="match status" value="1"/>
</dbReference>
<keyword evidence="1" id="KW-1133">Transmembrane helix</keyword>
<dbReference type="PROSITE" id="PS50113">
    <property type="entry name" value="PAC"/>
    <property type="match status" value="1"/>
</dbReference>
<dbReference type="PROSITE" id="PS50883">
    <property type="entry name" value="EAL"/>
    <property type="match status" value="1"/>
</dbReference>
<dbReference type="SUPFAM" id="SSF141868">
    <property type="entry name" value="EAL domain-like"/>
    <property type="match status" value="1"/>
</dbReference>
<gene>
    <name evidence="6" type="ORF">G9H71_05350</name>
</gene>
<dbReference type="Pfam" id="PF08448">
    <property type="entry name" value="PAS_4"/>
    <property type="match status" value="1"/>
</dbReference>
<comment type="caution">
    <text evidence="6">The sequence shown here is derived from an EMBL/GenBank/DDBJ whole genome shotgun (WGS) entry which is preliminary data.</text>
</comment>
<evidence type="ECO:0000313" key="7">
    <source>
        <dbReference type="Proteomes" id="UP000800981"/>
    </source>
</evidence>
<feature type="domain" description="GGDEF" evidence="5">
    <location>
        <begin position="340"/>
        <end position="479"/>
    </location>
</feature>
<dbReference type="Pfam" id="PF00990">
    <property type="entry name" value="GGDEF"/>
    <property type="match status" value="1"/>
</dbReference>
<evidence type="ECO:0000259" key="4">
    <source>
        <dbReference type="PROSITE" id="PS50883"/>
    </source>
</evidence>
<sequence>MRRAGSRGEPLDRRVAAGRAAACFGGVASVSTGMAAATMLHGPARVYTSALAAFVAVLAVVLWRLPWDRWPQRALLAIVPVASVLIGFGNWASPNPYDAVIFFVVLTLWVGATQPRGTSVAVLPVLAVGYWWPLHLVAGDDRERHLLNSSMGYFVLIVIVLGEATAWAMGRMRAVTAELRAHDERRFAALVENASDVTVLLDADGRITYASPSVRSIHGVDPADLLGVAFGDALAETVHPEDRDRAVAALRAAFEHGTATTTLHVRAVDGDGGWREMEWAVADHRADAVLGGVVVTARDVTERRRLERALREQALHDQLTGLANRALLGERMQHARGEGRAVAVLYCDVDGFKPVNDRFGHEHGDRALRETARRLVLAAGPGATVARLGGDEFAVLLPDADEEEGLRVGRRLVEQMALPVELAGAGVARLGVSVGLATGPAPLSARPVLPEEEDLLVAADIAMYAAKSAGGSDVLAYRPSMRESRDGQAALRTALPSAIDGGELRLDYQPVVGLATGELLGVEALIRWDHPTLGSLAPADFLREVSVAGLGARLGRWVVGAACRELAAAREQGPALATAYVSVNVCRAHASSPHFVDDVLGALSDAGLPPDALVVELPACGDLGAPDVLARLRALHAAGVRFALDEIGTGRWSLADLQRLPLAMLKTEPGVGGAGAAPDEPALLPLVTGLARQLGVEVVALGVESAAAAARLRALGVDAGQGYHFGAPGGLRELAAVGVGAQGA</sequence>
<dbReference type="InterPro" id="IPR035965">
    <property type="entry name" value="PAS-like_dom_sf"/>
</dbReference>
<dbReference type="NCBIfam" id="TIGR00229">
    <property type="entry name" value="sensory_box"/>
    <property type="match status" value="1"/>
</dbReference>
<dbReference type="Gene3D" id="3.20.20.450">
    <property type="entry name" value="EAL domain"/>
    <property type="match status" value="1"/>
</dbReference>
<dbReference type="InterPro" id="IPR000700">
    <property type="entry name" value="PAS-assoc_C"/>
</dbReference>
<evidence type="ECO:0000259" key="3">
    <source>
        <dbReference type="PROSITE" id="PS50113"/>
    </source>
</evidence>